<evidence type="ECO:0000313" key="3">
    <source>
        <dbReference type="Proteomes" id="UP000550707"/>
    </source>
</evidence>
<comment type="caution">
    <text evidence="2">The sequence shown here is derived from an EMBL/GenBank/DDBJ whole genome shotgun (WGS) entry which is preliminary data.</text>
</comment>
<feature type="region of interest" description="Disordered" evidence="1">
    <location>
        <begin position="90"/>
        <end position="132"/>
    </location>
</feature>
<proteinExistence type="predicted"/>
<sequence length="132" mass="14308">MGTRCPIRKFEPSPSSSELLILLPLSLASSPWFQELQLKGSSAGVCRSPGCCRTPVRQLAHKKLPLCHIKIQLKAPDKTLIKRLWKQMYPPRTRPHNLPNSGSAASPGGVDSAGSGLGEGTRLAASDTHSWR</sequence>
<dbReference type="AlphaFoldDB" id="A0A7J8GRB2"/>
<dbReference type="Proteomes" id="UP000550707">
    <property type="component" value="Unassembled WGS sequence"/>
</dbReference>
<accession>A0A7J8GRB2</accession>
<name>A0A7J8GRB2_MOLMO</name>
<gene>
    <name evidence="2" type="ORF">HJG59_011368</name>
</gene>
<protein>
    <submittedName>
        <fullName evidence="2">Uncharacterized protein</fullName>
    </submittedName>
</protein>
<dbReference type="EMBL" id="JACASF010000008">
    <property type="protein sequence ID" value="KAF6462341.1"/>
    <property type="molecule type" value="Genomic_DNA"/>
</dbReference>
<organism evidence="2 3">
    <name type="scientific">Molossus molossus</name>
    <name type="common">Pallas' mastiff bat</name>
    <name type="synonym">Vespertilio molossus</name>
    <dbReference type="NCBI Taxonomy" id="27622"/>
    <lineage>
        <taxon>Eukaryota</taxon>
        <taxon>Metazoa</taxon>
        <taxon>Chordata</taxon>
        <taxon>Craniata</taxon>
        <taxon>Vertebrata</taxon>
        <taxon>Euteleostomi</taxon>
        <taxon>Mammalia</taxon>
        <taxon>Eutheria</taxon>
        <taxon>Laurasiatheria</taxon>
        <taxon>Chiroptera</taxon>
        <taxon>Yangochiroptera</taxon>
        <taxon>Molossidae</taxon>
        <taxon>Molossus</taxon>
    </lineage>
</organism>
<keyword evidence="3" id="KW-1185">Reference proteome</keyword>
<reference evidence="2 3" key="1">
    <citation type="journal article" date="2020" name="Nature">
        <title>Six reference-quality genomes reveal evolution of bat adaptations.</title>
        <authorList>
            <person name="Jebb D."/>
            <person name="Huang Z."/>
            <person name="Pippel M."/>
            <person name="Hughes G.M."/>
            <person name="Lavrichenko K."/>
            <person name="Devanna P."/>
            <person name="Winkler S."/>
            <person name="Jermiin L.S."/>
            <person name="Skirmuntt E.C."/>
            <person name="Katzourakis A."/>
            <person name="Burkitt-Gray L."/>
            <person name="Ray D.A."/>
            <person name="Sullivan K.A.M."/>
            <person name="Roscito J.G."/>
            <person name="Kirilenko B.M."/>
            <person name="Davalos L.M."/>
            <person name="Corthals A.P."/>
            <person name="Power M.L."/>
            <person name="Jones G."/>
            <person name="Ransome R.D."/>
            <person name="Dechmann D.K.N."/>
            <person name="Locatelli A.G."/>
            <person name="Puechmaille S.J."/>
            <person name="Fedrigo O."/>
            <person name="Jarvis E.D."/>
            <person name="Hiller M."/>
            <person name="Vernes S.C."/>
            <person name="Myers E.W."/>
            <person name="Teeling E.C."/>
        </authorList>
    </citation>
    <scope>NUCLEOTIDE SEQUENCE [LARGE SCALE GENOMIC DNA]</scope>
    <source>
        <strain evidence="2">MMolMol1</strain>
        <tissue evidence="2">Muscle</tissue>
    </source>
</reference>
<dbReference type="InParanoid" id="A0A7J8GRB2"/>
<evidence type="ECO:0000313" key="2">
    <source>
        <dbReference type="EMBL" id="KAF6462341.1"/>
    </source>
</evidence>
<evidence type="ECO:0000256" key="1">
    <source>
        <dbReference type="SAM" id="MobiDB-lite"/>
    </source>
</evidence>